<keyword evidence="3" id="KW-0804">Transcription</keyword>
<feature type="transmembrane region" description="Helical" evidence="4">
    <location>
        <begin position="106"/>
        <end position="125"/>
    </location>
</feature>
<sequence>MTTLHIDIWILLFFAFSFQAFTLGILFFLKQKGDKVANKLFGIFLFLFSYNLLYNCAYWATNKGLYHPHLLYTNLIPWVLYGPLLYLYIRRVLYQKKMLLRDSLHAIPLLLIFIKYGDFFILSATEKLQKAIKIMASEDITPCKIYKDYIIIIVMLLMCFYVGLIYKQYHTYKKETSSAQIRLWIMYLLGSYTAYLLIFSLYYLLESFQLMSLAGDYIIGYCIVVIIGIVSYFSFMQPDIFSGKKIIPYIKYQKNGMLTSFALEMKQQLEDLMEIEKVYLDHTLTLDKLADLLNLSKHHTSQIINEYFQSNFFEFVSNYRIKEAITLMLDTSNTMNINEIIDATGFNNRSSFYTAFKKKTGMSPTSYQKKSFEQF</sequence>
<feature type="transmembrane region" description="Helical" evidence="4">
    <location>
        <begin position="217"/>
        <end position="235"/>
    </location>
</feature>
<feature type="transmembrane region" description="Helical" evidence="4">
    <location>
        <begin position="6"/>
        <end position="28"/>
    </location>
</feature>
<feature type="domain" description="HTH araC/xylS-type" evidence="5">
    <location>
        <begin position="270"/>
        <end position="370"/>
    </location>
</feature>
<dbReference type="Pfam" id="PF12833">
    <property type="entry name" value="HTH_18"/>
    <property type="match status" value="1"/>
</dbReference>
<feature type="transmembrane region" description="Helical" evidence="4">
    <location>
        <begin position="75"/>
        <end position="94"/>
    </location>
</feature>
<dbReference type="RefSeq" id="WP_187563265.1">
    <property type="nucleotide sequence ID" value="NZ_JACGWS010000010.1"/>
</dbReference>
<dbReference type="SUPFAM" id="SSF46689">
    <property type="entry name" value="Homeodomain-like"/>
    <property type="match status" value="1"/>
</dbReference>
<evidence type="ECO:0000256" key="4">
    <source>
        <dbReference type="SAM" id="Phobius"/>
    </source>
</evidence>
<dbReference type="InterPro" id="IPR018062">
    <property type="entry name" value="HTH_AraC-typ_CS"/>
</dbReference>
<keyword evidence="2" id="KW-0238">DNA-binding</keyword>
<keyword evidence="4" id="KW-0812">Transmembrane</keyword>
<feature type="transmembrane region" description="Helical" evidence="4">
    <location>
        <begin position="184"/>
        <end position="205"/>
    </location>
</feature>
<name>A0ABR7QCC2_9FLAO</name>
<evidence type="ECO:0000256" key="3">
    <source>
        <dbReference type="ARBA" id="ARBA00023163"/>
    </source>
</evidence>
<dbReference type="PANTHER" id="PTHR43280">
    <property type="entry name" value="ARAC-FAMILY TRANSCRIPTIONAL REGULATOR"/>
    <property type="match status" value="1"/>
</dbReference>
<evidence type="ECO:0000313" key="7">
    <source>
        <dbReference type="Proteomes" id="UP000619238"/>
    </source>
</evidence>
<dbReference type="InterPro" id="IPR018060">
    <property type="entry name" value="HTH_AraC"/>
</dbReference>
<dbReference type="PANTHER" id="PTHR43280:SF29">
    <property type="entry name" value="ARAC-FAMILY TRANSCRIPTIONAL REGULATOR"/>
    <property type="match status" value="1"/>
</dbReference>
<proteinExistence type="predicted"/>
<dbReference type="EMBL" id="JACGWS010000010">
    <property type="protein sequence ID" value="MBC8756222.1"/>
    <property type="molecule type" value="Genomic_DNA"/>
</dbReference>
<keyword evidence="1" id="KW-0805">Transcription regulation</keyword>
<reference evidence="6 7" key="1">
    <citation type="submission" date="2020-07" db="EMBL/GenBank/DDBJ databases">
        <title>Description of Kordia aestuariivivens sp. nov., isolated from a tidal flat.</title>
        <authorList>
            <person name="Park S."/>
            <person name="Yoon J.-H."/>
        </authorList>
    </citation>
    <scope>NUCLEOTIDE SEQUENCE [LARGE SCALE GENOMIC DNA]</scope>
    <source>
        <strain evidence="6 7">YSTF-M3</strain>
    </source>
</reference>
<keyword evidence="4" id="KW-1133">Transmembrane helix</keyword>
<evidence type="ECO:0000256" key="1">
    <source>
        <dbReference type="ARBA" id="ARBA00023015"/>
    </source>
</evidence>
<organism evidence="6 7">
    <name type="scientific">Kordia aestuariivivens</name>
    <dbReference type="NCBI Taxonomy" id="2759037"/>
    <lineage>
        <taxon>Bacteria</taxon>
        <taxon>Pseudomonadati</taxon>
        <taxon>Bacteroidota</taxon>
        <taxon>Flavobacteriia</taxon>
        <taxon>Flavobacteriales</taxon>
        <taxon>Flavobacteriaceae</taxon>
        <taxon>Kordia</taxon>
    </lineage>
</organism>
<keyword evidence="4" id="KW-0472">Membrane</keyword>
<dbReference type="InterPro" id="IPR009057">
    <property type="entry name" value="Homeodomain-like_sf"/>
</dbReference>
<gene>
    <name evidence="6" type="ORF">H2O64_16210</name>
</gene>
<accession>A0ABR7QCC2</accession>
<dbReference type="PROSITE" id="PS01124">
    <property type="entry name" value="HTH_ARAC_FAMILY_2"/>
    <property type="match status" value="1"/>
</dbReference>
<keyword evidence="7" id="KW-1185">Reference proteome</keyword>
<dbReference type="SMART" id="SM00342">
    <property type="entry name" value="HTH_ARAC"/>
    <property type="match status" value="1"/>
</dbReference>
<comment type="caution">
    <text evidence="6">The sequence shown here is derived from an EMBL/GenBank/DDBJ whole genome shotgun (WGS) entry which is preliminary data.</text>
</comment>
<evidence type="ECO:0000259" key="5">
    <source>
        <dbReference type="PROSITE" id="PS01124"/>
    </source>
</evidence>
<feature type="transmembrane region" description="Helical" evidence="4">
    <location>
        <begin position="40"/>
        <end position="60"/>
    </location>
</feature>
<evidence type="ECO:0000313" key="6">
    <source>
        <dbReference type="EMBL" id="MBC8756222.1"/>
    </source>
</evidence>
<dbReference type="Gene3D" id="1.10.10.60">
    <property type="entry name" value="Homeodomain-like"/>
    <property type="match status" value="2"/>
</dbReference>
<evidence type="ECO:0000256" key="2">
    <source>
        <dbReference type="ARBA" id="ARBA00023125"/>
    </source>
</evidence>
<dbReference type="PROSITE" id="PS00041">
    <property type="entry name" value="HTH_ARAC_FAMILY_1"/>
    <property type="match status" value="1"/>
</dbReference>
<protein>
    <submittedName>
        <fullName evidence="6">Helix-turn-helix transcriptional regulator</fullName>
    </submittedName>
</protein>
<dbReference type="Proteomes" id="UP000619238">
    <property type="component" value="Unassembled WGS sequence"/>
</dbReference>
<feature type="transmembrane region" description="Helical" evidence="4">
    <location>
        <begin position="145"/>
        <end position="164"/>
    </location>
</feature>